<keyword evidence="3" id="KW-1185">Reference proteome</keyword>
<feature type="transmembrane region" description="Helical" evidence="1">
    <location>
        <begin position="52"/>
        <end position="72"/>
    </location>
</feature>
<name>A0ABX1C260_9ACTN</name>
<comment type="caution">
    <text evidence="2">The sequence shown here is derived from an EMBL/GenBank/DDBJ whole genome shotgun (WGS) entry which is preliminary data.</text>
</comment>
<evidence type="ECO:0000313" key="3">
    <source>
        <dbReference type="Proteomes" id="UP000695264"/>
    </source>
</evidence>
<dbReference type="EMBL" id="JAATEN010000018">
    <property type="protein sequence ID" value="NJQ02861.1"/>
    <property type="molecule type" value="Genomic_DNA"/>
</dbReference>
<keyword evidence="1" id="KW-0812">Transmembrane</keyword>
<sequence length="84" mass="9090">MTSTPDELRAEVVQARERLGDTVAQLAARTDVKARAKARAEETKERVRSAPVPPPVLVVAGAAAVFLVALMVRGRRAEKGRIWA</sequence>
<proteinExistence type="predicted"/>
<accession>A0ABX1C260</accession>
<dbReference type="Proteomes" id="UP000695264">
    <property type="component" value="Unassembled WGS sequence"/>
</dbReference>
<dbReference type="Pfam" id="PF12277">
    <property type="entry name" value="DUF3618"/>
    <property type="match status" value="1"/>
</dbReference>
<gene>
    <name evidence="2" type="ORF">HCK00_20535</name>
</gene>
<reference evidence="2 3" key="1">
    <citation type="submission" date="2020-03" db="EMBL/GenBank/DDBJ databases">
        <title>WGS of actinomycetes isolated from Thailand.</title>
        <authorList>
            <person name="Thawai C."/>
        </authorList>
    </citation>
    <scope>NUCLEOTIDE SEQUENCE [LARGE SCALE GENOMIC DNA]</scope>
    <source>
        <strain evidence="2 3">PLAI 1-29</strain>
    </source>
</reference>
<dbReference type="InterPro" id="IPR022062">
    <property type="entry name" value="DUF3618"/>
</dbReference>
<evidence type="ECO:0000313" key="2">
    <source>
        <dbReference type="EMBL" id="NJQ02861.1"/>
    </source>
</evidence>
<protein>
    <submittedName>
        <fullName evidence="2">DUF3618 domain-containing protein</fullName>
    </submittedName>
</protein>
<organism evidence="2 3">
    <name type="scientific">Streptomyces zingiberis</name>
    <dbReference type="NCBI Taxonomy" id="2053010"/>
    <lineage>
        <taxon>Bacteria</taxon>
        <taxon>Bacillati</taxon>
        <taxon>Actinomycetota</taxon>
        <taxon>Actinomycetes</taxon>
        <taxon>Kitasatosporales</taxon>
        <taxon>Streptomycetaceae</taxon>
        <taxon>Streptomyces</taxon>
    </lineage>
</organism>
<keyword evidence="1" id="KW-1133">Transmembrane helix</keyword>
<dbReference type="RefSeq" id="WP_168103490.1">
    <property type="nucleotide sequence ID" value="NZ_JAATEN010000018.1"/>
</dbReference>
<keyword evidence="1" id="KW-0472">Membrane</keyword>
<evidence type="ECO:0000256" key="1">
    <source>
        <dbReference type="SAM" id="Phobius"/>
    </source>
</evidence>